<organism evidence="1 2">
    <name type="scientific">Arachis hypogaea</name>
    <name type="common">Peanut</name>
    <dbReference type="NCBI Taxonomy" id="3818"/>
    <lineage>
        <taxon>Eukaryota</taxon>
        <taxon>Viridiplantae</taxon>
        <taxon>Streptophyta</taxon>
        <taxon>Embryophyta</taxon>
        <taxon>Tracheophyta</taxon>
        <taxon>Spermatophyta</taxon>
        <taxon>Magnoliopsida</taxon>
        <taxon>eudicotyledons</taxon>
        <taxon>Gunneridae</taxon>
        <taxon>Pentapetalae</taxon>
        <taxon>rosids</taxon>
        <taxon>fabids</taxon>
        <taxon>Fabales</taxon>
        <taxon>Fabaceae</taxon>
        <taxon>Papilionoideae</taxon>
        <taxon>50 kb inversion clade</taxon>
        <taxon>dalbergioids sensu lato</taxon>
        <taxon>Dalbergieae</taxon>
        <taxon>Pterocarpus clade</taxon>
        <taxon>Arachis</taxon>
    </lineage>
</organism>
<comment type="caution">
    <text evidence="1">The sequence shown here is derived from an EMBL/GenBank/DDBJ whole genome shotgun (WGS) entry which is preliminary data.</text>
</comment>
<keyword evidence="2" id="KW-1185">Reference proteome</keyword>
<dbReference type="AlphaFoldDB" id="A0A445AUG9"/>
<protein>
    <submittedName>
        <fullName evidence="1">Uncharacterized protein</fullName>
    </submittedName>
</protein>
<gene>
    <name evidence="1" type="ORF">Ahy_B01g054913</name>
</gene>
<evidence type="ECO:0000313" key="1">
    <source>
        <dbReference type="EMBL" id="RYR30084.1"/>
    </source>
</evidence>
<dbReference type="Proteomes" id="UP000289738">
    <property type="component" value="Chromosome B01"/>
</dbReference>
<proteinExistence type="predicted"/>
<reference evidence="1 2" key="1">
    <citation type="submission" date="2019-01" db="EMBL/GenBank/DDBJ databases">
        <title>Sequencing of cultivated peanut Arachis hypogaea provides insights into genome evolution and oil improvement.</title>
        <authorList>
            <person name="Chen X."/>
        </authorList>
    </citation>
    <scope>NUCLEOTIDE SEQUENCE [LARGE SCALE GENOMIC DNA]</scope>
    <source>
        <strain evidence="2">cv. Fuhuasheng</strain>
        <tissue evidence="1">Leaves</tissue>
    </source>
</reference>
<dbReference type="EMBL" id="SDMP01000011">
    <property type="protein sequence ID" value="RYR30084.1"/>
    <property type="molecule type" value="Genomic_DNA"/>
</dbReference>
<evidence type="ECO:0000313" key="2">
    <source>
        <dbReference type="Proteomes" id="UP000289738"/>
    </source>
</evidence>
<accession>A0A445AUG9</accession>
<name>A0A445AUG9_ARAHY</name>
<sequence>MRSQEALFDLRSTVGEMVLQSPLRLLERSAASVLTREIFLLLRQILSRAYTLKVRPCTFTACSNIYTLSRSGIRPESGVLHIIRMDHSSKTLEIPCDHIILVLVHLDIIEMLASVVLERCHFKSEGFHKKGTVLLGSDGYLPELCVLASARVDDFVDVTAKVINEISHFKGKTLSPTGEGVDPRDAEFAVQLAITSYLVHKSKHRGKVNFLVVQAPKGGRRRWVMKRLMTMNWMKTHWSGQDANEKDEDDSCEKDHYLDVSLSKA</sequence>